<dbReference type="Proteomes" id="UP000186019">
    <property type="component" value="Unassembled WGS sequence"/>
</dbReference>
<name>A0A1N7EZC8_9RHOB</name>
<organism evidence="1 2">
    <name type="scientific">Roseovarius nanhaiticus</name>
    <dbReference type="NCBI Taxonomy" id="573024"/>
    <lineage>
        <taxon>Bacteria</taxon>
        <taxon>Pseudomonadati</taxon>
        <taxon>Pseudomonadota</taxon>
        <taxon>Alphaproteobacteria</taxon>
        <taxon>Rhodobacterales</taxon>
        <taxon>Roseobacteraceae</taxon>
        <taxon>Roseovarius</taxon>
    </lineage>
</organism>
<dbReference type="RefSeq" id="WP_076530890.1">
    <property type="nucleotide sequence ID" value="NZ_FOAC01000001.1"/>
</dbReference>
<protein>
    <submittedName>
        <fullName evidence="1">YtoQ family protein</fullName>
    </submittedName>
</protein>
<sequence length="148" mass="16254">MLNVYLSGEIHTDWRDQIENGAADLDVHFTAPVTDHGASDDCGVAILGGEDSKFWHDHKGAKLNAIRTRQAIEEADIVVVRFGDKYKQWNAAFDAGYAAALGTSLIILQPEEHDHALKEVDAAALAVARTPEQVVHILRYVLEGKLPK</sequence>
<evidence type="ECO:0000313" key="2">
    <source>
        <dbReference type="Proteomes" id="UP000186019"/>
    </source>
</evidence>
<dbReference type="AlphaFoldDB" id="A0A1N7EZC8"/>
<keyword evidence="2" id="KW-1185">Reference proteome</keyword>
<reference evidence="1 2" key="1">
    <citation type="submission" date="2017-01" db="EMBL/GenBank/DDBJ databases">
        <authorList>
            <person name="Mah S.A."/>
            <person name="Swanson W.J."/>
            <person name="Moy G.W."/>
            <person name="Vacquier V.D."/>
        </authorList>
    </citation>
    <scope>NUCLEOTIDE SEQUENCE [LARGE SCALE GENOMIC DNA]</scope>
    <source>
        <strain evidence="1 2">DSM 29590</strain>
    </source>
</reference>
<dbReference type="SUPFAM" id="SSF52309">
    <property type="entry name" value="N-(deoxy)ribosyltransferase-like"/>
    <property type="match status" value="1"/>
</dbReference>
<dbReference type="EMBL" id="FTNV01000001">
    <property type="protein sequence ID" value="SIR93295.1"/>
    <property type="molecule type" value="Genomic_DNA"/>
</dbReference>
<dbReference type="STRING" id="573024.SAMN05216208_1504"/>
<gene>
    <name evidence="1" type="ORF">SAMN05421666_0631</name>
</gene>
<dbReference type="InterPro" id="IPR019884">
    <property type="entry name" value="YtoQ_family_protein"/>
</dbReference>
<evidence type="ECO:0000313" key="1">
    <source>
        <dbReference type="EMBL" id="SIR93295.1"/>
    </source>
</evidence>
<dbReference type="Pfam" id="PF11071">
    <property type="entry name" value="Nuc_deoxyri_tr3"/>
    <property type="match status" value="1"/>
</dbReference>
<dbReference type="NCBIfam" id="TIGR03646">
    <property type="entry name" value="YtoQ_fam"/>
    <property type="match status" value="1"/>
</dbReference>
<proteinExistence type="predicted"/>
<accession>A0A1N7EZC8</accession>
<dbReference type="OrthoDB" id="979989at2"/>